<dbReference type="PROSITE" id="PS50940">
    <property type="entry name" value="CHIT_BIND_II"/>
    <property type="match status" value="1"/>
</dbReference>
<gene>
    <name evidence="3" type="ORF">KUTeg_008414</name>
</gene>
<sequence length="480" mass="54805">MKKPLILIFISLHVYLFRLVFGVNGPGAVTLTEAECAKNCDVSTPNCFFHDNENCRFYRNCYLELGKWKGYVRPCPFGQFWSTKWTVCDYHYNVNCQMDKCRLDSSLAHYTNQHKLTYQKCNRNYWACVKGVSQPRCCREGETYEPNRGCVPSGCLGKCLLGLNDICKYENDGFRFGQGNANCRKYLECKNKIAISRCCPKYHRYEYGHCIPDTNCDKPCGSEIKPVPPISPPVKPVVCPVFKKQPECPVGQIWGKGQDGCHACIHDPAIKRLTLGVVTFRACKRDILYVDLDFTQAKLPEYNIPNKAPSVTKIWAGGKNIKRDNDRLVFGEGNKISYLSFPWYHNNIEARYKIYMELKFMPNNKGDNLQTILSDCYSREGGPSFAVLQTSREPANKLTIFAQTQYDSASFRVSYVPNEWNVLRLMYDGFYLRASNVVPGKLLIASHPLRLRFGDVRQVGINGKEVEDDGTIQVEPETET</sequence>
<feature type="signal peptide" evidence="1">
    <location>
        <begin position="1"/>
        <end position="22"/>
    </location>
</feature>
<feature type="domain" description="Chitin-binding type-2" evidence="2">
    <location>
        <begin position="37"/>
        <end position="98"/>
    </location>
</feature>
<organism evidence="3 4">
    <name type="scientific">Tegillarca granosa</name>
    <name type="common">Malaysian cockle</name>
    <name type="synonym">Anadara granosa</name>
    <dbReference type="NCBI Taxonomy" id="220873"/>
    <lineage>
        <taxon>Eukaryota</taxon>
        <taxon>Metazoa</taxon>
        <taxon>Spiralia</taxon>
        <taxon>Lophotrochozoa</taxon>
        <taxon>Mollusca</taxon>
        <taxon>Bivalvia</taxon>
        <taxon>Autobranchia</taxon>
        <taxon>Pteriomorphia</taxon>
        <taxon>Arcoida</taxon>
        <taxon>Arcoidea</taxon>
        <taxon>Arcidae</taxon>
        <taxon>Tegillarca</taxon>
    </lineage>
</organism>
<dbReference type="SUPFAM" id="SSF57625">
    <property type="entry name" value="Invertebrate chitin-binding proteins"/>
    <property type="match status" value="1"/>
</dbReference>
<evidence type="ECO:0000313" key="3">
    <source>
        <dbReference type="EMBL" id="KAJ8313853.1"/>
    </source>
</evidence>
<dbReference type="Proteomes" id="UP001217089">
    <property type="component" value="Unassembled WGS sequence"/>
</dbReference>
<feature type="chain" id="PRO_5045046945" description="Chitin-binding type-2 domain-containing protein" evidence="1">
    <location>
        <begin position="23"/>
        <end position="480"/>
    </location>
</feature>
<reference evidence="3 4" key="1">
    <citation type="submission" date="2022-12" db="EMBL/GenBank/DDBJ databases">
        <title>Chromosome-level genome of Tegillarca granosa.</title>
        <authorList>
            <person name="Kim J."/>
        </authorList>
    </citation>
    <scope>NUCLEOTIDE SEQUENCE [LARGE SCALE GENOMIC DNA]</scope>
    <source>
        <strain evidence="3">Teg-2019</strain>
        <tissue evidence="3">Adductor muscle</tissue>
    </source>
</reference>
<evidence type="ECO:0000259" key="2">
    <source>
        <dbReference type="PROSITE" id="PS50940"/>
    </source>
</evidence>
<dbReference type="InterPro" id="IPR002557">
    <property type="entry name" value="Chitin-bd_dom"/>
</dbReference>
<name>A0ABQ9F938_TEGGR</name>
<dbReference type="InterPro" id="IPR036508">
    <property type="entry name" value="Chitin-bd_dom_sf"/>
</dbReference>
<comment type="caution">
    <text evidence="3">The sequence shown here is derived from an EMBL/GenBank/DDBJ whole genome shotgun (WGS) entry which is preliminary data.</text>
</comment>
<proteinExistence type="predicted"/>
<accession>A0ABQ9F938</accession>
<evidence type="ECO:0000313" key="4">
    <source>
        <dbReference type="Proteomes" id="UP001217089"/>
    </source>
</evidence>
<keyword evidence="4" id="KW-1185">Reference proteome</keyword>
<protein>
    <recommendedName>
        <fullName evidence="2">Chitin-binding type-2 domain-containing protein</fullName>
    </recommendedName>
</protein>
<dbReference type="EMBL" id="JARBDR010000342">
    <property type="protein sequence ID" value="KAJ8313853.1"/>
    <property type="molecule type" value="Genomic_DNA"/>
</dbReference>
<keyword evidence="1" id="KW-0732">Signal</keyword>
<evidence type="ECO:0000256" key="1">
    <source>
        <dbReference type="SAM" id="SignalP"/>
    </source>
</evidence>